<proteinExistence type="inferred from homology"/>
<dbReference type="SUPFAM" id="SSF50494">
    <property type="entry name" value="Trypsin-like serine proteases"/>
    <property type="match status" value="1"/>
</dbReference>
<dbReference type="EC" id="3.4.21.-" evidence="6"/>
<dbReference type="InterPro" id="IPR027417">
    <property type="entry name" value="P-loop_NTPase"/>
</dbReference>
<organism evidence="10 11">
    <name type="scientific">Streptomyces roseoviridis</name>
    <dbReference type="NCBI Taxonomy" id="67361"/>
    <lineage>
        <taxon>Bacteria</taxon>
        <taxon>Bacillati</taxon>
        <taxon>Actinomycetota</taxon>
        <taxon>Actinomycetes</taxon>
        <taxon>Kitasatosporales</taxon>
        <taxon>Streptomycetaceae</taxon>
        <taxon>Streptomyces</taxon>
    </lineage>
</organism>
<dbReference type="EMBL" id="JBHMCT010000014">
    <property type="protein sequence ID" value="MFB9557110.1"/>
    <property type="molecule type" value="Genomic_DNA"/>
</dbReference>
<feature type="compositionally biased region" description="Low complexity" evidence="7">
    <location>
        <begin position="538"/>
        <end position="547"/>
    </location>
</feature>
<feature type="region of interest" description="Disordered" evidence="7">
    <location>
        <begin position="1341"/>
        <end position="1403"/>
    </location>
</feature>
<dbReference type="InterPro" id="IPR043504">
    <property type="entry name" value="Peptidase_S1_PA_chymotrypsin"/>
</dbReference>
<keyword evidence="5 6" id="KW-0720">Serine protease</keyword>
<dbReference type="InterPro" id="IPR009003">
    <property type="entry name" value="Peptidase_S1_PA"/>
</dbReference>
<evidence type="ECO:0000256" key="7">
    <source>
        <dbReference type="SAM" id="MobiDB-lite"/>
    </source>
</evidence>
<accession>A0ABV5QUA8</accession>
<dbReference type="Gene3D" id="2.40.10.10">
    <property type="entry name" value="Trypsin-like serine proteases"/>
    <property type="match status" value="2"/>
</dbReference>
<dbReference type="SUPFAM" id="SSF52540">
    <property type="entry name" value="P-loop containing nucleoside triphosphate hydrolases"/>
    <property type="match status" value="1"/>
</dbReference>
<feature type="region of interest" description="Disordered" evidence="7">
    <location>
        <begin position="538"/>
        <end position="580"/>
    </location>
</feature>
<dbReference type="PRINTS" id="PR00839">
    <property type="entry name" value="V8PROTEASE"/>
</dbReference>
<feature type="domain" description="Orc1-like AAA ATPase" evidence="8">
    <location>
        <begin position="637"/>
        <end position="827"/>
    </location>
</feature>
<comment type="caution">
    <text evidence="10">The sequence shown here is derived from an EMBL/GenBank/DDBJ whole genome shotgun (WGS) entry which is preliminary data.</text>
</comment>
<dbReference type="Pfam" id="PF13365">
    <property type="entry name" value="Trypsin_2"/>
    <property type="match status" value="1"/>
</dbReference>
<name>A0ABV5QUA8_9ACTN</name>
<comment type="similarity">
    <text evidence="1 6">Belongs to the peptidase S1B family.</text>
</comment>
<evidence type="ECO:0000256" key="6">
    <source>
        <dbReference type="RuleBase" id="RU004296"/>
    </source>
</evidence>
<feature type="compositionally biased region" description="Pro residues" evidence="7">
    <location>
        <begin position="1348"/>
        <end position="1366"/>
    </location>
</feature>
<dbReference type="Pfam" id="PF13191">
    <property type="entry name" value="AAA_16"/>
    <property type="match status" value="1"/>
</dbReference>
<feature type="compositionally biased region" description="Low complexity" evidence="7">
    <location>
        <begin position="356"/>
        <end position="365"/>
    </location>
</feature>
<evidence type="ECO:0000313" key="11">
    <source>
        <dbReference type="Proteomes" id="UP001589716"/>
    </source>
</evidence>
<feature type="compositionally biased region" description="Gly residues" evidence="7">
    <location>
        <begin position="1380"/>
        <end position="1398"/>
    </location>
</feature>
<protein>
    <recommendedName>
        <fullName evidence="6">Serine protease</fullName>
        <ecNumber evidence="6">3.4.21.-</ecNumber>
    </recommendedName>
</protein>
<dbReference type="Proteomes" id="UP001589716">
    <property type="component" value="Unassembled WGS sequence"/>
</dbReference>
<evidence type="ECO:0000259" key="8">
    <source>
        <dbReference type="Pfam" id="PF13191"/>
    </source>
</evidence>
<feature type="region of interest" description="Disordered" evidence="7">
    <location>
        <begin position="331"/>
        <end position="365"/>
    </location>
</feature>
<evidence type="ECO:0000256" key="2">
    <source>
        <dbReference type="ARBA" id="ARBA00022670"/>
    </source>
</evidence>
<reference evidence="10 11" key="1">
    <citation type="submission" date="2024-09" db="EMBL/GenBank/DDBJ databases">
        <authorList>
            <person name="Sun Q."/>
            <person name="Mori K."/>
        </authorList>
    </citation>
    <scope>NUCLEOTIDE SEQUENCE [LARGE SCALE GENOMIC DNA]</scope>
    <source>
        <strain evidence="10 11">JCM 4414</strain>
    </source>
</reference>
<dbReference type="InterPro" id="IPR045432">
    <property type="entry name" value="EAD5"/>
</dbReference>
<feature type="compositionally biased region" description="Gly residues" evidence="7">
    <location>
        <begin position="344"/>
        <end position="355"/>
    </location>
</feature>
<evidence type="ECO:0000259" key="9">
    <source>
        <dbReference type="Pfam" id="PF19957"/>
    </source>
</evidence>
<dbReference type="Gene3D" id="3.40.50.300">
    <property type="entry name" value="P-loop containing nucleotide triphosphate hydrolases"/>
    <property type="match status" value="1"/>
</dbReference>
<keyword evidence="11" id="KW-1185">Reference proteome</keyword>
<sequence>MPLTETEWGLVTSWVRDHLLDDPDPRARLLHTPLTTDFVADLPLTPDREANARRIVEAARRDVADQRRLLDALSRLDALDRLDATDAVGRGMEVRALLARLREDEAARHAARDPFEALVLRHGTEVFVDRAELRATLRRFVADPDLSVLVVDGPPDSGRSYTYRLIRHLGQHCGFRPVRVTLGRTSTAARLVERLAAFVSGPEADGFPLNPTRLNDPLPSIDDAVHRIVGRATAAEDRFWLVLDECDALDPTSDVWDCIGKLALAVYEHTPVRREGVPRLVLLGYSPTAHPLPYDTRNSVCRDTARPVGPEELRAFFGRFFAETGAGARDGAGAGAETGAWAGAEGGSNGPGGAPSGEPARLPAAEPPAGLVETAVGEVLRAVDAADPADSHMRRVCTAVEHVVRLSLGLGPGEDLAGPLRSTLRSPPAAPSAPALPELRRAYREAACLLDAFDPATLRLPGEREPSGRAALELVDDCTALAGPQRSVRWVLSPQVRSATLKELAGPEAARAALAANADSLPEGPGVERAALALLSGTAAGPAAPGPQDGHGEHGTSAGHGASLGHPAAPGYGPYDTYDTYGTEPEVDELTDLLQAVLWLEQVPGTAGLLPSSADIQRRLERARLLQPLRRLVRVTFHGRSRELDALRAYIALPTEPAEPPVLLHGIGGIGKSTLLARFLLDGLREAAPDGFPFAYVDFERPTLSLHEPATVIAEAARQLGVQYPGHRAAFDALADRCGRTAAVQRGERDRIDELSRLSATRATMGRDYSAGFHARASAVEQELARELAVLVTEAVGTPPGRMEPPLVIALDSFEEAQYRGSPVLSRMWAVWTALRAAYPRLRFVVAGRAPIDHPARVLAPRTMELTELDEEASVDLLMSCGVDDEPVARVLYGHVGGHPLSLKLAARTALTLGEDSDSLGGLLHDLTSRRRLRGSVDRMLIQGTLYERILHHIADPDVRALAQAGLALRVITPELVREVLAGPAGVTVAQPAEAGRLFGLLTSRLDLMESAGPRAIRHRPDLRSIMLRLSDAARTDLMRAVDRRAVAYYAARDSVADRAEEIYHRLRLGENPRTVEARWRPGVEHHLAGADRDMAPRSAAFLLGRIGGHVPDRLMAEADQEDWERIAAREVEDLLTQGYPEVAARRLAERQPWTPCSRLHALLVETLARSGRSADARETAERAVDRAEEAGCAETRLELLQLSARLAQDAGDFTDADRALQEAEAVAAGLGLPYESIGVLVARSRLAVAARADSGETDARLARSLRGLPDEALARQPALARAAAVSASRVDPPALARTLRLVGLPGDDEAVVAALARWIETAMADEPRLRAPLARMLASAATGARPTGPPPSSAPSPPSPPPLPGPYGGDPYGDHPYGGPYGTGQDGTGADGSGSGPYGSTLPHSRVEEALWEARRHGTLDSLAWRALTLSDRSGDLLRGVAEAVDAGRSGAAGRPWYAPVSGGTDLVGVTPPPDQAQAAWRDEPYLTDEELLAVETAAMEAGLADRELRGGLFAGVKDHFRAALPPQPTPFTQIRSDLRTMNRVERLMEGEVPLELWLRNAIRLAAEPGPVAVFQRALDHVVRDAAGEPELPAEFLSAEFKEEIVVRDDMMPFEFLHEGFLAGAAVARLTVPPYESGRPLRPAYPHAGTGWLIAPGLLVTNHHVVNARNGIGGGRRRVAEEDLQLQVRNSRSRFDYGADQAETEEATASGLVAWDEELDYAVLRLTVAQPERQVLRVATAPFEMAGADAPAVNIIQHPKGMPKRVALRNNTVYQADEKNLAYFTDTQGGSSGSPVFTDRWTVVALHRGARRISGVEYRGRTSAVVNVGTQISRILAHLREGRPELYEEIMAAQSALPPEPDL</sequence>
<evidence type="ECO:0000256" key="4">
    <source>
        <dbReference type="ARBA" id="ARBA00022801"/>
    </source>
</evidence>
<evidence type="ECO:0000313" key="10">
    <source>
        <dbReference type="EMBL" id="MFB9557110.1"/>
    </source>
</evidence>
<dbReference type="RefSeq" id="WP_345484300.1">
    <property type="nucleotide sequence ID" value="NZ_BAAAWU010000001.1"/>
</dbReference>
<dbReference type="PANTHER" id="PTHR36234">
    <property type="entry name" value="LYSYL ENDOPEPTIDASE"/>
    <property type="match status" value="1"/>
</dbReference>
<evidence type="ECO:0000256" key="1">
    <source>
        <dbReference type="ARBA" id="ARBA00008764"/>
    </source>
</evidence>
<dbReference type="PANTHER" id="PTHR36234:SF5">
    <property type="entry name" value="LYSYL ENDOPEPTIDASE"/>
    <property type="match status" value="1"/>
</dbReference>
<gene>
    <name evidence="10" type="ORF">ACFFTP_23335</name>
</gene>
<dbReference type="Pfam" id="PF19957">
    <property type="entry name" value="EAD5"/>
    <property type="match status" value="1"/>
</dbReference>
<keyword evidence="2 6" id="KW-0645">Protease</keyword>
<dbReference type="InterPro" id="IPR041664">
    <property type="entry name" value="AAA_16"/>
</dbReference>
<keyword evidence="3" id="KW-0732">Signal</keyword>
<feature type="compositionally biased region" description="Low complexity" evidence="7">
    <location>
        <begin position="570"/>
        <end position="580"/>
    </location>
</feature>
<evidence type="ECO:0000256" key="3">
    <source>
        <dbReference type="ARBA" id="ARBA00022729"/>
    </source>
</evidence>
<feature type="domain" description="Effector-associated" evidence="9">
    <location>
        <begin position="1487"/>
        <end position="1619"/>
    </location>
</feature>
<evidence type="ECO:0000256" key="5">
    <source>
        <dbReference type="ARBA" id="ARBA00022825"/>
    </source>
</evidence>
<dbReference type="InterPro" id="IPR008256">
    <property type="entry name" value="Peptidase_S1B"/>
</dbReference>
<keyword evidence="4 6" id="KW-0378">Hydrolase</keyword>